<dbReference type="RefSeq" id="WP_093947772.1">
    <property type="nucleotide sequence ID" value="NZ_NMUL01000010.1"/>
</dbReference>
<evidence type="ECO:0000256" key="1">
    <source>
        <dbReference type="ARBA" id="ARBA00001957"/>
    </source>
</evidence>
<evidence type="ECO:0000313" key="7">
    <source>
        <dbReference type="Proteomes" id="UP000215199"/>
    </source>
</evidence>
<dbReference type="InterPro" id="IPR036291">
    <property type="entry name" value="NAD(P)-bd_dom_sf"/>
</dbReference>
<comment type="cofactor">
    <cofactor evidence="1">
        <name>pantetheine 4'-phosphate</name>
        <dbReference type="ChEBI" id="CHEBI:47942"/>
    </cofactor>
</comment>
<dbReference type="InterPro" id="IPR010080">
    <property type="entry name" value="Thioester_reductase-like_dom"/>
</dbReference>
<keyword evidence="7" id="KW-1185">Reference proteome</keyword>
<dbReference type="Pfam" id="PF07993">
    <property type="entry name" value="NAD_binding_4"/>
    <property type="match status" value="1"/>
</dbReference>
<protein>
    <recommendedName>
        <fullName evidence="5">Carrier domain-containing protein</fullName>
    </recommendedName>
</protein>
<dbReference type="InterPro" id="IPR023213">
    <property type="entry name" value="CAT-like_dom_sf"/>
</dbReference>
<dbReference type="GO" id="GO:0044550">
    <property type="term" value="P:secondary metabolite biosynthetic process"/>
    <property type="evidence" value="ECO:0007669"/>
    <property type="project" value="TreeGrafter"/>
</dbReference>
<dbReference type="Gene3D" id="1.10.1200.10">
    <property type="entry name" value="ACP-like"/>
    <property type="match status" value="1"/>
</dbReference>
<dbReference type="EMBL" id="NMUL01000010">
    <property type="protein sequence ID" value="OXM68450.1"/>
    <property type="molecule type" value="Genomic_DNA"/>
</dbReference>
<dbReference type="SUPFAM" id="SSF51735">
    <property type="entry name" value="NAD(P)-binding Rossmann-fold domains"/>
    <property type="match status" value="1"/>
</dbReference>
<evidence type="ECO:0000256" key="2">
    <source>
        <dbReference type="ARBA" id="ARBA00022450"/>
    </source>
</evidence>
<evidence type="ECO:0000259" key="5">
    <source>
        <dbReference type="PROSITE" id="PS50075"/>
    </source>
</evidence>
<dbReference type="SUPFAM" id="SSF52777">
    <property type="entry name" value="CoA-dependent acyltransferases"/>
    <property type="match status" value="2"/>
</dbReference>
<dbReference type="InterPro" id="IPR036736">
    <property type="entry name" value="ACP-like_sf"/>
</dbReference>
<name>A0A229TBS9_9PSEU</name>
<dbReference type="PROSITE" id="PS50075">
    <property type="entry name" value="CARRIER"/>
    <property type="match status" value="1"/>
</dbReference>
<dbReference type="Gene3D" id="3.40.50.720">
    <property type="entry name" value="NAD(P)-binding Rossmann-like Domain"/>
    <property type="match status" value="1"/>
</dbReference>
<dbReference type="OrthoDB" id="2472181at2"/>
<dbReference type="PROSITE" id="PS00012">
    <property type="entry name" value="PHOSPHOPANTETHEINE"/>
    <property type="match status" value="1"/>
</dbReference>
<dbReference type="Gene3D" id="3.30.559.30">
    <property type="entry name" value="Nonribosomal peptide synthetase, condensation domain"/>
    <property type="match status" value="1"/>
</dbReference>
<evidence type="ECO:0000256" key="3">
    <source>
        <dbReference type="ARBA" id="ARBA00022553"/>
    </source>
</evidence>
<dbReference type="InterPro" id="IPR009081">
    <property type="entry name" value="PP-bd_ACP"/>
</dbReference>
<dbReference type="PANTHER" id="PTHR45527:SF1">
    <property type="entry name" value="FATTY ACID SYNTHASE"/>
    <property type="match status" value="1"/>
</dbReference>
<dbReference type="InterPro" id="IPR013120">
    <property type="entry name" value="FAR_NAD-bd"/>
</dbReference>
<evidence type="ECO:0000256" key="4">
    <source>
        <dbReference type="ARBA" id="ARBA00022598"/>
    </source>
</evidence>
<sequence>MSARDIEDVYDLTPLQHGMLFENLYAPGEGTYVEQSVLEFGGSLDRDAYWRAWQHVVDRQAALRTTFHWNDIKKPVQTVHRGITLPRTELDLRRLGEAERRHRIQDYLRPVRVKGFDLEARPPMDLCLGVADDRQYQLLSVHHLILDGWSVGIILAEFMRAYRDYHEGRDPELPRAGRYRDYVARWQQPDSTGSEQYWRTELAGYVPPAPLDLGTPPAADQGEVPYEGADLDLADLAGDIRAFTREHRLTANTLVHGAWSLVLSRCLHTDDLTVGTTFAHRPQDVPAVESIVGCLVGTFPIRTAVRPGRPVLDYLARIQDSVLSAHEHAGNSLVDIHRWSPLPPSERLFESLVTYQNIPIPEFSLPGEDVTIRGYTVDTRPQLPLVLMVMPGSTMPMRLVHDRRRFSAHQADLLLRRVRETLRAIVGTGRGTTLGEIDVRTGDERRHTERACADTVNLDLLAAADPRVAGLLRAAPGRPLRLVDQQGREVPLGAPGLVEVGGTPSGVWARVTDHDDIEYLGDRARPAVPVRAGAPDDEPGTPTEKSIAALMAGILGVDRIGATDNLLELGLHSLLGTRAINQVRDAWNTTVTLHTLFEHPTVRDLAKLVEAGGETQPAPRGHQDLRTDVTLDESITGTGPGAWTASPHRVLLTGATGYLGTFLLDRLLRTTAATVTCLVRDKTADDGLARLRDTLRSAGLWRDEYHGRVTAVCGNLGKPLLGLAEADFAALGEDVAEIYHAGASLNILPSYRRLRPTNVGGTREVLRLAATGRTKPVHYPSFAGLTEHPDPAVAGRELPLGENPPDVRNGYLATKWVAERMLDLANERGVPTVVYRATRLMGATSPAYWKPADATSEIVRACTYLGLVPDSDVPMPASPVDYVADAITALARRRESLGGHYHLVAPKPFSFRVLGEAMTLAGHDVRPVDIDTWYSELVRRSAADRDSRWDLVLAVVGAWKRHVAEGWREPGYDTSLATSALAGAVVCGPVDAEYLRGALTAFATVGADGR</sequence>
<dbReference type="GO" id="GO:0031177">
    <property type="term" value="F:phosphopantetheine binding"/>
    <property type="evidence" value="ECO:0007669"/>
    <property type="project" value="TreeGrafter"/>
</dbReference>
<dbReference type="SUPFAM" id="SSF47336">
    <property type="entry name" value="ACP-like"/>
    <property type="match status" value="1"/>
</dbReference>
<dbReference type="NCBIfam" id="TIGR01746">
    <property type="entry name" value="Thioester-redct"/>
    <property type="match status" value="1"/>
</dbReference>
<proteinExistence type="predicted"/>
<keyword evidence="4" id="KW-0436">Ligase</keyword>
<dbReference type="GO" id="GO:0005737">
    <property type="term" value="C:cytoplasm"/>
    <property type="evidence" value="ECO:0007669"/>
    <property type="project" value="TreeGrafter"/>
</dbReference>
<feature type="domain" description="Carrier" evidence="5">
    <location>
        <begin position="538"/>
        <end position="613"/>
    </location>
</feature>
<keyword evidence="2" id="KW-0596">Phosphopantetheine</keyword>
<dbReference type="InterPro" id="IPR006162">
    <property type="entry name" value="Ppantetheine_attach_site"/>
</dbReference>
<dbReference type="Gene3D" id="3.30.559.10">
    <property type="entry name" value="Chloramphenicol acetyltransferase-like domain"/>
    <property type="match status" value="1"/>
</dbReference>
<dbReference type="Pfam" id="PF00550">
    <property type="entry name" value="PP-binding"/>
    <property type="match status" value="1"/>
</dbReference>
<dbReference type="GO" id="GO:0008610">
    <property type="term" value="P:lipid biosynthetic process"/>
    <property type="evidence" value="ECO:0007669"/>
    <property type="project" value="UniProtKB-ARBA"/>
</dbReference>
<dbReference type="Proteomes" id="UP000215199">
    <property type="component" value="Unassembled WGS sequence"/>
</dbReference>
<keyword evidence="3" id="KW-0597">Phosphoprotein</keyword>
<accession>A0A229TBS9</accession>
<dbReference type="Pfam" id="PF00668">
    <property type="entry name" value="Condensation"/>
    <property type="match status" value="1"/>
</dbReference>
<dbReference type="PANTHER" id="PTHR45527">
    <property type="entry name" value="NONRIBOSOMAL PEPTIDE SYNTHETASE"/>
    <property type="match status" value="1"/>
</dbReference>
<dbReference type="GO" id="GO:0043041">
    <property type="term" value="P:amino acid activation for nonribosomal peptide biosynthetic process"/>
    <property type="evidence" value="ECO:0007669"/>
    <property type="project" value="TreeGrafter"/>
</dbReference>
<evidence type="ECO:0000313" key="6">
    <source>
        <dbReference type="EMBL" id="OXM68450.1"/>
    </source>
</evidence>
<organism evidence="6 7">
    <name type="scientific">Amycolatopsis vastitatis</name>
    <dbReference type="NCBI Taxonomy" id="1905142"/>
    <lineage>
        <taxon>Bacteria</taxon>
        <taxon>Bacillati</taxon>
        <taxon>Actinomycetota</taxon>
        <taxon>Actinomycetes</taxon>
        <taxon>Pseudonocardiales</taxon>
        <taxon>Pseudonocardiaceae</taxon>
        <taxon>Amycolatopsis</taxon>
    </lineage>
</organism>
<dbReference type="CDD" id="cd05235">
    <property type="entry name" value="SDR_e1"/>
    <property type="match status" value="1"/>
</dbReference>
<comment type="caution">
    <text evidence="6">The sequence shown here is derived from an EMBL/GenBank/DDBJ whole genome shotgun (WGS) entry which is preliminary data.</text>
</comment>
<reference evidence="7" key="1">
    <citation type="submission" date="2017-07" db="EMBL/GenBank/DDBJ databases">
        <title>Comparative genome mining reveals phylogenetic distribution patterns of secondary metabolites in Amycolatopsis.</title>
        <authorList>
            <person name="Adamek M."/>
            <person name="Alanjary M."/>
            <person name="Sales-Ortells H."/>
            <person name="Goodfellow M."/>
            <person name="Bull A.T."/>
            <person name="Kalinowski J."/>
            <person name="Ziemert N."/>
        </authorList>
    </citation>
    <scope>NUCLEOTIDE SEQUENCE [LARGE SCALE GENOMIC DNA]</scope>
    <source>
        <strain evidence="7">H5</strain>
    </source>
</reference>
<gene>
    <name evidence="6" type="ORF">CF165_13140</name>
</gene>
<dbReference type="InterPro" id="IPR001242">
    <property type="entry name" value="Condensation_dom"/>
</dbReference>
<dbReference type="GO" id="GO:0016874">
    <property type="term" value="F:ligase activity"/>
    <property type="evidence" value="ECO:0007669"/>
    <property type="project" value="UniProtKB-KW"/>
</dbReference>
<dbReference type="AlphaFoldDB" id="A0A229TBS9"/>